<name>A0A2U7UA46_9VIRU</name>
<dbReference type="EMBL" id="MG011689">
    <property type="protein sequence ID" value="AVK75255.1"/>
    <property type="molecule type" value="Genomic_DNA"/>
</dbReference>
<feature type="region of interest" description="Disordered" evidence="3">
    <location>
        <begin position="20"/>
        <end position="110"/>
    </location>
</feature>
<feature type="compositionally biased region" description="Basic residues" evidence="3">
    <location>
        <begin position="1124"/>
        <end position="1143"/>
    </location>
</feature>
<feature type="compositionally biased region" description="Basic and acidic residues" evidence="3">
    <location>
        <begin position="38"/>
        <end position="49"/>
    </location>
</feature>
<comment type="similarity">
    <text evidence="1">Belongs to the peptidase C1 family.</text>
</comment>
<evidence type="ECO:0000259" key="4">
    <source>
        <dbReference type="SMART" id="SM00645"/>
    </source>
</evidence>
<dbReference type="KEGG" id="vg:36844396"/>
<feature type="region of interest" description="Disordered" evidence="3">
    <location>
        <begin position="276"/>
        <end position="299"/>
    </location>
</feature>
<feature type="compositionally biased region" description="Low complexity" evidence="3">
    <location>
        <begin position="1103"/>
        <end position="1117"/>
    </location>
</feature>
<dbReference type="RefSeq" id="YP_009483524.1">
    <property type="nucleotide sequence ID" value="NC_037667.1"/>
</dbReference>
<accession>A0A2U7UA46</accession>
<keyword evidence="2" id="KW-1015">Disulfide bond</keyword>
<dbReference type="Proteomes" id="UP000248852">
    <property type="component" value="Segment"/>
</dbReference>
<dbReference type="GO" id="GO:0008234">
    <property type="term" value="F:cysteine-type peptidase activity"/>
    <property type="evidence" value="ECO:0007669"/>
    <property type="project" value="InterPro"/>
</dbReference>
<dbReference type="InterPro" id="IPR000668">
    <property type="entry name" value="Peptidase_C1A_C"/>
</dbReference>
<dbReference type="PROSITE" id="PS00139">
    <property type="entry name" value="THIOL_PROTEASE_CYS"/>
    <property type="match status" value="1"/>
</dbReference>
<feature type="compositionally biased region" description="Low complexity" evidence="3">
    <location>
        <begin position="289"/>
        <end position="299"/>
    </location>
</feature>
<dbReference type="InterPro" id="IPR025660">
    <property type="entry name" value="Pept_his_AS"/>
</dbReference>
<organism evidence="5">
    <name type="scientific">Pandoravirus quercus</name>
    <dbReference type="NCBI Taxonomy" id="2107709"/>
    <lineage>
        <taxon>Viruses</taxon>
        <taxon>Pandoravirus</taxon>
    </lineage>
</organism>
<proteinExistence type="inferred from homology"/>
<dbReference type="PANTHER" id="PTHR12411">
    <property type="entry name" value="CYSTEINE PROTEASE FAMILY C1-RELATED"/>
    <property type="match status" value="1"/>
</dbReference>
<dbReference type="SUPFAM" id="SSF54001">
    <property type="entry name" value="Cysteine proteinases"/>
    <property type="match status" value="1"/>
</dbReference>
<dbReference type="InterPro" id="IPR025661">
    <property type="entry name" value="Pept_asp_AS"/>
</dbReference>
<feature type="compositionally biased region" description="Low complexity" evidence="3">
    <location>
        <begin position="778"/>
        <end position="798"/>
    </location>
</feature>
<dbReference type="PROSITE" id="PS00640">
    <property type="entry name" value="THIOL_PROTEASE_ASN"/>
    <property type="match status" value="1"/>
</dbReference>
<feature type="compositionally biased region" description="Low complexity" evidence="3">
    <location>
        <begin position="1051"/>
        <end position="1069"/>
    </location>
</feature>
<dbReference type="GeneID" id="36844396"/>
<evidence type="ECO:0000256" key="2">
    <source>
        <dbReference type="ARBA" id="ARBA00023157"/>
    </source>
</evidence>
<feature type="compositionally biased region" description="Basic and acidic residues" evidence="3">
    <location>
        <begin position="56"/>
        <end position="101"/>
    </location>
</feature>
<evidence type="ECO:0000256" key="1">
    <source>
        <dbReference type="ARBA" id="ARBA00008455"/>
    </source>
</evidence>
<reference evidence="5" key="1">
    <citation type="journal article" date="2018" name="Nat. Commun.">
        <title>Diversity and evolution of the emerging Pandoraviridae family.</title>
        <authorList>
            <person name="Legendre M."/>
            <person name="Fabre E."/>
            <person name="Poirot O."/>
            <person name="Jeudy S."/>
            <person name="Lartigue A."/>
            <person name="Alempic J.M."/>
            <person name="Beucher L."/>
            <person name="Philippe N."/>
            <person name="Bertaux L."/>
            <person name="Christo-Foroux E."/>
            <person name="Labadie K."/>
            <person name="Coute Y."/>
            <person name="Abergel C."/>
            <person name="Claverie J.M."/>
        </authorList>
    </citation>
    <scope>NUCLEOTIDE SEQUENCE [LARGE SCALE GENOMIC DNA]</scope>
    <source>
        <strain evidence="5">Quercus</strain>
    </source>
</reference>
<dbReference type="InterPro" id="IPR038765">
    <property type="entry name" value="Papain-like_cys_pep_sf"/>
</dbReference>
<dbReference type="InterPro" id="IPR000169">
    <property type="entry name" value="Pept_cys_AS"/>
</dbReference>
<dbReference type="SMART" id="SM00645">
    <property type="entry name" value="Pept_C1"/>
    <property type="match status" value="1"/>
</dbReference>
<dbReference type="InterPro" id="IPR013128">
    <property type="entry name" value="Peptidase_C1A"/>
</dbReference>
<gene>
    <name evidence="5" type="ORF">pqer_cds_833</name>
</gene>
<dbReference type="Pfam" id="PF00112">
    <property type="entry name" value="Peptidase_C1"/>
    <property type="match status" value="1"/>
</dbReference>
<dbReference type="PRINTS" id="PR00705">
    <property type="entry name" value="PAPAIN"/>
</dbReference>
<dbReference type="GO" id="GO:0006508">
    <property type="term" value="P:proteolysis"/>
    <property type="evidence" value="ECO:0007669"/>
    <property type="project" value="InterPro"/>
</dbReference>
<dbReference type="Gene3D" id="3.90.70.10">
    <property type="entry name" value="Cysteine proteinases"/>
    <property type="match status" value="1"/>
</dbReference>
<feature type="domain" description="Peptidase C1A papain C-terminal" evidence="4">
    <location>
        <begin position="348"/>
        <end position="643"/>
    </location>
</feature>
<feature type="compositionally biased region" description="Low complexity" evidence="3">
    <location>
        <begin position="1079"/>
        <end position="1091"/>
    </location>
</feature>
<protein>
    <submittedName>
        <fullName evidence="5">Papain-like cysteine peptidase</fullName>
    </submittedName>
</protein>
<evidence type="ECO:0000256" key="3">
    <source>
        <dbReference type="SAM" id="MobiDB-lite"/>
    </source>
</evidence>
<dbReference type="PROSITE" id="PS00639">
    <property type="entry name" value="THIOL_PROTEASE_HIS"/>
    <property type="match status" value="1"/>
</dbReference>
<evidence type="ECO:0000313" key="5">
    <source>
        <dbReference type="EMBL" id="AVK75255.1"/>
    </source>
</evidence>
<feature type="region of interest" description="Disordered" evidence="3">
    <location>
        <begin position="1022"/>
        <end position="1143"/>
    </location>
</feature>
<sequence length="1143" mass="120716">MDFGLPSPRIMAPRLYALPWTDETSNNNNNSNYPGQSLDRRPRHDDRVLYRRHSHEKNDDNHDDNNNGDRDGHREDASSDSDYERRDNAPERGRRRDDRRGTARRRRRAPAVASLLPAYAPPPRIPRAVSVSTMVVGRSATTTLSNVVHGGAFYAPPSPLPLPFGSGDVSDPSWGPPAAVSPAPSWPTQAPLGTGSPMYGAPVMMSSSMQPPPSPWPMMASPSPMMDQMRAAVGAWPPAGMEVPPSTQPPPGISAASYGGSWQPQSFSPYPAQPMAVSMQSPVQPPAQPTMSQPPAASPAAALGATSTFIVGQARPSLTLLRSSPSVNAQYRQLLAVNSGRLIDEVKPPPNFDGRKQWNGLLSPVLDQGQCGGCWAFSSAGVLGDRFAIHTKGAFGLALSPEHLILCGFSKPLAVGNVSQADRATIEAQIATLQADLVQAHNLNRTFQGQVACYGNTLFLVSEYLYRYGTRSLRCDPYTLGNAQPGQPLPPCRSLLPTLPPYERCKTEDRIDRIYRAIGRYYVSSDEGAGTNLTGAGLQMQIEAIKAEIYKFGPIMAGYEVFRDFMQPGQGNPSWATGIYRYDGVSEKDGGHAITIVGWGTDGDTGETFWIIRNSWGVAWGEAGYFRMYAGQCGIEHNTMAVIPDLPGLNVPAEYVERFIVDEDSVTVRALVDVDPSGLPAAYVRSLTPAQRAVEAQPIVRPEALPEYGSFMAGRIENPHAIPGAEDPIPVGATRFVTPPALGTALAEAAADPMGNGMVVPLSHHTTAPSVPVTMVQPTSSSSAAPPSLGAAGPTASSWAPQAPIQPGPAYSYPPAQAQTTAAGSPMGYNGASVPTAWPGPPDAWGSPAMAYFGAEQQQQQQTMTTVATTTTVDYGAPHHDQHGGRPQGGCGCGPCGTSAPQGPTPAPACGPCSGSAGPFPMINAVRLAEACAGHGRSTTRPCPLDAITSPTAPAHGVDYRVDIAGHQGASTGCAPETGHHQAAEGVPCACATCQPVVRPRGRGQKARGLAAAAAYILVPVPEPRPSKGVRQARRKGRHQAPTDTEDKSSSRSTTASKSTASGSSSGSSSEDDNVSYNPSAFSLAPSSPSSIRLDAMSGDLTSGSRHSASDSGSDSDSATKDARARRKSRRHRRARRVSARRR</sequence>
<feature type="region of interest" description="Disordered" evidence="3">
    <location>
        <begin position="775"/>
        <end position="828"/>
    </location>
</feature>